<feature type="domain" description="Carbohydrate-binding module family 96" evidence="5">
    <location>
        <begin position="92"/>
        <end position="218"/>
    </location>
</feature>
<dbReference type="NCBIfam" id="NF033679">
    <property type="entry name" value="DNRLRE_dom"/>
    <property type="match status" value="1"/>
</dbReference>
<dbReference type="InParanoid" id="A0A6P8I1W5"/>
<evidence type="ECO:0000256" key="1">
    <source>
        <dbReference type="ARBA" id="ARBA00004613"/>
    </source>
</evidence>
<dbReference type="Gene3D" id="2.60.120.970">
    <property type="match status" value="1"/>
</dbReference>
<evidence type="ECO:0000256" key="4">
    <source>
        <dbReference type="SAM" id="SignalP"/>
    </source>
</evidence>
<dbReference type="KEGG" id="aten:116295241"/>
<protein>
    <submittedName>
        <fullName evidence="7">Uncharacterized protein LOC116295241</fullName>
    </submittedName>
</protein>
<keyword evidence="3 4" id="KW-0732">Signal</keyword>
<name>A0A6P8I1W5_ACTTE</name>
<dbReference type="OrthoDB" id="5946408at2759"/>
<dbReference type="Proteomes" id="UP000515163">
    <property type="component" value="Unplaced"/>
</dbReference>
<evidence type="ECO:0000259" key="5">
    <source>
        <dbReference type="Pfam" id="PF24517"/>
    </source>
</evidence>
<evidence type="ECO:0000313" key="6">
    <source>
        <dbReference type="Proteomes" id="UP000515163"/>
    </source>
</evidence>
<reference evidence="7" key="1">
    <citation type="submission" date="2025-08" db="UniProtKB">
        <authorList>
            <consortium name="RefSeq"/>
        </authorList>
    </citation>
    <scope>IDENTIFICATION</scope>
    <source>
        <tissue evidence="7">Tentacle</tissue>
    </source>
</reference>
<evidence type="ECO:0000256" key="3">
    <source>
        <dbReference type="ARBA" id="ARBA00022729"/>
    </source>
</evidence>
<evidence type="ECO:0000313" key="7">
    <source>
        <dbReference type="RefSeq" id="XP_031558872.1"/>
    </source>
</evidence>
<gene>
    <name evidence="7" type="primary">LOC116295241</name>
</gene>
<keyword evidence="2" id="KW-0964">Secreted</keyword>
<dbReference type="AlphaFoldDB" id="A0A6P8I1W5"/>
<comment type="subcellular location">
    <subcellularLocation>
        <location evidence="1">Secreted</location>
    </subcellularLocation>
</comment>
<organism evidence="6 7">
    <name type="scientific">Actinia tenebrosa</name>
    <name type="common">Australian red waratah sea anemone</name>
    <dbReference type="NCBI Taxonomy" id="6105"/>
    <lineage>
        <taxon>Eukaryota</taxon>
        <taxon>Metazoa</taxon>
        <taxon>Cnidaria</taxon>
        <taxon>Anthozoa</taxon>
        <taxon>Hexacorallia</taxon>
        <taxon>Actiniaria</taxon>
        <taxon>Actiniidae</taxon>
        <taxon>Actinia</taxon>
    </lineage>
</organism>
<dbReference type="Pfam" id="PF24517">
    <property type="entry name" value="CBM96"/>
    <property type="match status" value="1"/>
</dbReference>
<dbReference type="GeneID" id="116295241"/>
<feature type="chain" id="PRO_5028057502" evidence="4">
    <location>
        <begin position="23"/>
        <end position="231"/>
    </location>
</feature>
<dbReference type="InterPro" id="IPR055372">
    <property type="entry name" value="CBM96"/>
</dbReference>
<evidence type="ECO:0000256" key="2">
    <source>
        <dbReference type="ARBA" id="ARBA00022525"/>
    </source>
</evidence>
<proteinExistence type="predicted"/>
<sequence length="231" mass="26487">MAIFTALSVTLLVALCSSVTQGVSISNSGDGNVVRLNVVQDVTLERPGTNFNFLKYLLVGRHPQFPLKRSLIQFENFSYGNCPANKIRWAKMYVYFVYAHKASWHSVTQTPYLSHKIQVHTVKRRWAESQATSSRPLIGQSWSQTYLGLNNQDAESRPQYCSTFIYAYRPRGFVEFDVTRAVRDWRSGRKSNYGLLLKVKDEKRNGRDLRFASNADADPKKHAFINVMCNY</sequence>
<feature type="signal peptide" evidence="4">
    <location>
        <begin position="1"/>
        <end position="22"/>
    </location>
</feature>
<accession>A0A6P8I1W5</accession>
<dbReference type="RefSeq" id="XP_031558872.1">
    <property type="nucleotide sequence ID" value="XM_031703012.1"/>
</dbReference>
<keyword evidence="6" id="KW-1185">Reference proteome</keyword>